<sequence>MWRGPPDDACSTAVADPSDTAPGEDPEMSTNTDPPADRGSRDDDLHRLSMTILMTPDMSNFAGNVHGGLLLKYLDQVAYTCATRWARTYAVTLSVDQVVFREPVHVGELVTFQASVNRTGRTSMEIGVRVTTQDLVSQVVRHTNSCYFTMVAIGPDRRPVEVPPWQPRTAEERRRHEAAGRRRELRREIERATTEIRAATEH</sequence>
<feature type="region of interest" description="Disordered" evidence="4">
    <location>
        <begin position="1"/>
        <end position="43"/>
    </location>
</feature>
<name>A0A1G9MSP4_9ACTN</name>
<evidence type="ECO:0000313" key="7">
    <source>
        <dbReference type="Proteomes" id="UP000198680"/>
    </source>
</evidence>
<dbReference type="EMBL" id="FNHE01000002">
    <property type="protein sequence ID" value="SDL77133.1"/>
    <property type="molecule type" value="Genomic_DNA"/>
</dbReference>
<proteinExistence type="inferred from homology"/>
<reference evidence="7" key="1">
    <citation type="submission" date="2016-10" db="EMBL/GenBank/DDBJ databases">
        <authorList>
            <person name="Varghese N."/>
            <person name="Submissions S."/>
        </authorList>
    </citation>
    <scope>NUCLEOTIDE SEQUENCE [LARGE SCALE GENOMIC DNA]</scope>
    <source>
        <strain evidence="7">DSM 45419</strain>
    </source>
</reference>
<evidence type="ECO:0000256" key="2">
    <source>
        <dbReference type="ARBA" id="ARBA00022801"/>
    </source>
</evidence>
<dbReference type="GO" id="GO:0006637">
    <property type="term" value="P:acyl-CoA metabolic process"/>
    <property type="evidence" value="ECO:0007669"/>
    <property type="project" value="TreeGrafter"/>
</dbReference>
<evidence type="ECO:0000256" key="1">
    <source>
        <dbReference type="ARBA" id="ARBA00010458"/>
    </source>
</evidence>
<dbReference type="GO" id="GO:0052816">
    <property type="term" value="F:long-chain fatty acyl-CoA hydrolase activity"/>
    <property type="evidence" value="ECO:0007669"/>
    <property type="project" value="TreeGrafter"/>
</dbReference>
<dbReference type="InterPro" id="IPR033120">
    <property type="entry name" value="HOTDOG_ACOT"/>
</dbReference>
<feature type="domain" description="HotDog ACOT-type" evidence="5">
    <location>
        <begin position="44"/>
        <end position="156"/>
    </location>
</feature>
<evidence type="ECO:0000256" key="4">
    <source>
        <dbReference type="SAM" id="MobiDB-lite"/>
    </source>
</evidence>
<evidence type="ECO:0000259" key="5">
    <source>
        <dbReference type="PROSITE" id="PS51770"/>
    </source>
</evidence>
<protein>
    <submittedName>
        <fullName evidence="6">Acyl-CoA hydrolase</fullName>
    </submittedName>
</protein>
<dbReference type="STRING" id="1137991.SAMN05660642_00758"/>
<evidence type="ECO:0000313" key="6">
    <source>
        <dbReference type="EMBL" id="SDL77133.1"/>
    </source>
</evidence>
<dbReference type="InterPro" id="IPR040170">
    <property type="entry name" value="Cytosol_ACT"/>
</dbReference>
<gene>
    <name evidence="6" type="ORF">SAMN05660642_00758</name>
</gene>
<dbReference type="AlphaFoldDB" id="A0A1G9MSP4"/>
<dbReference type="CDD" id="cd03442">
    <property type="entry name" value="BFIT_BACH"/>
    <property type="match status" value="1"/>
</dbReference>
<feature type="compositionally biased region" description="Basic and acidic residues" evidence="4">
    <location>
        <begin position="169"/>
        <end position="202"/>
    </location>
</feature>
<keyword evidence="7" id="KW-1185">Reference proteome</keyword>
<keyword evidence="2 3" id="KW-0378">Hydrolase</keyword>
<dbReference type="PANTHER" id="PTHR11049:SF16">
    <property type="entry name" value="PROTEIN VDLD"/>
    <property type="match status" value="1"/>
</dbReference>
<feature type="region of interest" description="Disordered" evidence="4">
    <location>
        <begin position="161"/>
        <end position="202"/>
    </location>
</feature>
<dbReference type="InterPro" id="IPR006683">
    <property type="entry name" value="Thioestr_dom"/>
</dbReference>
<dbReference type="Proteomes" id="UP000198680">
    <property type="component" value="Unassembled WGS sequence"/>
</dbReference>
<comment type="similarity">
    <text evidence="1">Belongs to the acyl coenzyme A hydrolase family.</text>
</comment>
<organism evidence="6 7">
    <name type="scientific">Geodermatophilus siccatus</name>
    <dbReference type="NCBI Taxonomy" id="1137991"/>
    <lineage>
        <taxon>Bacteria</taxon>
        <taxon>Bacillati</taxon>
        <taxon>Actinomycetota</taxon>
        <taxon>Actinomycetes</taxon>
        <taxon>Geodermatophilales</taxon>
        <taxon>Geodermatophilaceae</taxon>
        <taxon>Geodermatophilus</taxon>
    </lineage>
</organism>
<dbReference type="Pfam" id="PF03061">
    <property type="entry name" value="4HBT"/>
    <property type="match status" value="1"/>
</dbReference>
<dbReference type="PANTHER" id="PTHR11049">
    <property type="entry name" value="ACYL COENZYME A THIOESTER HYDROLASE"/>
    <property type="match status" value="1"/>
</dbReference>
<dbReference type="SUPFAM" id="SSF54637">
    <property type="entry name" value="Thioesterase/thiol ester dehydrase-isomerase"/>
    <property type="match status" value="1"/>
</dbReference>
<dbReference type="Gene3D" id="3.10.129.10">
    <property type="entry name" value="Hotdog Thioesterase"/>
    <property type="match status" value="1"/>
</dbReference>
<dbReference type="GO" id="GO:0005829">
    <property type="term" value="C:cytosol"/>
    <property type="evidence" value="ECO:0007669"/>
    <property type="project" value="TreeGrafter"/>
</dbReference>
<accession>A0A1G9MSP4</accession>
<dbReference type="PROSITE" id="PS51770">
    <property type="entry name" value="HOTDOG_ACOT"/>
    <property type="match status" value="1"/>
</dbReference>
<evidence type="ECO:0000256" key="3">
    <source>
        <dbReference type="PROSITE-ProRule" id="PRU01106"/>
    </source>
</evidence>
<dbReference type="InterPro" id="IPR029069">
    <property type="entry name" value="HotDog_dom_sf"/>
</dbReference>